<sequence length="148" mass="17149">MARTMIKNGTKMLVLERLYGHCGITAILWIVPSWTKLSYASLSVFLELLTQVPEYHIINTTATDLDDWYEECQTLYDEKIAIAQLAQHEIIPSETPRKARTDKQRRDGIRKQTRPRKHQVSAHKIDLTNNGHRDGRVNDFTGKCITWL</sequence>
<dbReference type="EMBL" id="ML734785">
    <property type="protein sequence ID" value="KAB8240080.1"/>
    <property type="molecule type" value="Genomic_DNA"/>
</dbReference>
<dbReference type="Proteomes" id="UP000325434">
    <property type="component" value="Unassembled WGS sequence"/>
</dbReference>
<feature type="transmembrane region" description="Helical" evidence="2">
    <location>
        <begin position="12"/>
        <end position="31"/>
    </location>
</feature>
<evidence type="ECO:0000256" key="1">
    <source>
        <dbReference type="SAM" id="MobiDB-lite"/>
    </source>
</evidence>
<keyword evidence="2" id="KW-0812">Transmembrane</keyword>
<reference evidence="3" key="1">
    <citation type="submission" date="2019-04" db="EMBL/GenBank/DDBJ databases">
        <title>Friends and foes A comparative genomics study of 23 Aspergillus species from section Flavi.</title>
        <authorList>
            <consortium name="DOE Joint Genome Institute"/>
            <person name="Kjaerbolling I."/>
            <person name="Vesth T."/>
            <person name="Frisvad J.C."/>
            <person name="Nybo J.L."/>
            <person name="Theobald S."/>
            <person name="Kildgaard S."/>
            <person name="Isbrandt T."/>
            <person name="Kuo A."/>
            <person name="Sato A."/>
            <person name="Lyhne E.K."/>
            <person name="Kogle M.E."/>
            <person name="Wiebenga A."/>
            <person name="Kun R.S."/>
            <person name="Lubbers R.J."/>
            <person name="Makela M.R."/>
            <person name="Barry K."/>
            <person name="Chovatia M."/>
            <person name="Clum A."/>
            <person name="Daum C."/>
            <person name="Haridas S."/>
            <person name="He G."/>
            <person name="LaButti K."/>
            <person name="Lipzen A."/>
            <person name="Mondo S."/>
            <person name="Riley R."/>
            <person name="Salamov A."/>
            <person name="Simmons B.A."/>
            <person name="Magnuson J.K."/>
            <person name="Henrissat B."/>
            <person name="Mortensen U.H."/>
            <person name="Larsen T.O."/>
            <person name="Devries R.P."/>
            <person name="Grigoriev I.V."/>
            <person name="Machida M."/>
            <person name="Baker S.E."/>
            <person name="Andersen M.R."/>
        </authorList>
    </citation>
    <scope>NUCLEOTIDE SEQUENCE [LARGE SCALE GENOMIC DNA]</scope>
    <source>
        <strain evidence="3">CBS 121.62</strain>
    </source>
</reference>
<dbReference type="AlphaFoldDB" id="A0A5N6GFX5"/>
<proteinExistence type="predicted"/>
<feature type="compositionally biased region" description="Basic and acidic residues" evidence="1">
    <location>
        <begin position="95"/>
        <end position="110"/>
    </location>
</feature>
<keyword evidence="2" id="KW-0472">Membrane</keyword>
<name>A0A5N6GFX5_ASPFL</name>
<evidence type="ECO:0000313" key="3">
    <source>
        <dbReference type="EMBL" id="KAB8240080.1"/>
    </source>
</evidence>
<organism evidence="3">
    <name type="scientific">Aspergillus flavus</name>
    <dbReference type="NCBI Taxonomy" id="5059"/>
    <lineage>
        <taxon>Eukaryota</taxon>
        <taxon>Fungi</taxon>
        <taxon>Dikarya</taxon>
        <taxon>Ascomycota</taxon>
        <taxon>Pezizomycotina</taxon>
        <taxon>Eurotiomycetes</taxon>
        <taxon>Eurotiomycetidae</taxon>
        <taxon>Eurotiales</taxon>
        <taxon>Aspergillaceae</taxon>
        <taxon>Aspergillus</taxon>
        <taxon>Aspergillus subgen. Circumdati</taxon>
    </lineage>
</organism>
<feature type="compositionally biased region" description="Basic residues" evidence="1">
    <location>
        <begin position="111"/>
        <end position="121"/>
    </location>
</feature>
<keyword evidence="2" id="KW-1133">Transmembrane helix</keyword>
<feature type="region of interest" description="Disordered" evidence="1">
    <location>
        <begin position="93"/>
        <end position="122"/>
    </location>
</feature>
<protein>
    <submittedName>
        <fullName evidence="3">Uncharacterized protein</fullName>
    </submittedName>
</protein>
<evidence type="ECO:0000256" key="2">
    <source>
        <dbReference type="SAM" id="Phobius"/>
    </source>
</evidence>
<accession>A0A5N6GFX5</accession>
<gene>
    <name evidence="3" type="ORF">BDV35DRAFT_374692</name>
</gene>